<keyword evidence="16" id="KW-0175">Coiled coil</keyword>
<dbReference type="Proteomes" id="UP000232533">
    <property type="component" value="Unassembled WGS sequence"/>
</dbReference>
<dbReference type="InterPro" id="IPR000121">
    <property type="entry name" value="PEP_util_C"/>
</dbReference>
<evidence type="ECO:0000256" key="9">
    <source>
        <dbReference type="ARBA" id="ARBA00022741"/>
    </source>
</evidence>
<comment type="catalytic activity">
    <reaction evidence="14 15">
        <text>pyruvate + ATP + H2O = phosphoenolpyruvate + AMP + phosphate + 2 H(+)</text>
        <dbReference type="Rhea" id="RHEA:11364"/>
        <dbReference type="ChEBI" id="CHEBI:15361"/>
        <dbReference type="ChEBI" id="CHEBI:15377"/>
        <dbReference type="ChEBI" id="CHEBI:15378"/>
        <dbReference type="ChEBI" id="CHEBI:30616"/>
        <dbReference type="ChEBI" id="CHEBI:43474"/>
        <dbReference type="ChEBI" id="CHEBI:58702"/>
        <dbReference type="ChEBI" id="CHEBI:456215"/>
        <dbReference type="EC" id="2.7.9.2"/>
    </reaction>
</comment>
<evidence type="ECO:0000259" key="19">
    <source>
        <dbReference type="Pfam" id="PF02896"/>
    </source>
</evidence>
<feature type="domain" description="PEP-utilising enzyme C-terminal" evidence="19">
    <location>
        <begin position="478"/>
        <end position="785"/>
    </location>
</feature>
<keyword evidence="11 15" id="KW-0067">ATP-binding</keyword>
<gene>
    <name evidence="21" type="ORF">APR40_09160</name>
    <name evidence="20" type="ORF">BHS39_09170</name>
</gene>
<dbReference type="NCBIfam" id="NF005057">
    <property type="entry name" value="PRK06464.1"/>
    <property type="match status" value="1"/>
</dbReference>
<dbReference type="PIRSF" id="PIRSF000854">
    <property type="entry name" value="PEP_synthase"/>
    <property type="match status" value="1"/>
</dbReference>
<dbReference type="EC" id="2.7.9.2" evidence="5 15"/>
<comment type="function">
    <text evidence="2 15">Catalyzes the phosphorylation of pyruvate to phosphoenolpyruvate.</text>
</comment>
<dbReference type="GO" id="GO:0008986">
    <property type="term" value="F:pyruvate, water dikinase activity"/>
    <property type="evidence" value="ECO:0007669"/>
    <property type="project" value="UniProtKB-EC"/>
</dbReference>
<evidence type="ECO:0000256" key="8">
    <source>
        <dbReference type="ARBA" id="ARBA00022723"/>
    </source>
</evidence>
<evidence type="ECO:0000256" key="11">
    <source>
        <dbReference type="ARBA" id="ARBA00022840"/>
    </source>
</evidence>
<dbReference type="PROSITE" id="PS00742">
    <property type="entry name" value="PEP_ENZYMES_2"/>
    <property type="match status" value="1"/>
</dbReference>
<dbReference type="GO" id="GO:0005524">
    <property type="term" value="F:ATP binding"/>
    <property type="evidence" value="ECO:0007669"/>
    <property type="project" value="UniProtKB-KW"/>
</dbReference>
<dbReference type="SUPFAM" id="SSF56059">
    <property type="entry name" value="Glutathione synthetase ATP-binding domain-like"/>
    <property type="match status" value="1"/>
</dbReference>
<dbReference type="InterPro" id="IPR018274">
    <property type="entry name" value="PEP_util_AS"/>
</dbReference>
<dbReference type="Pfam" id="PF00391">
    <property type="entry name" value="PEP-utilizers"/>
    <property type="match status" value="1"/>
</dbReference>
<feature type="domain" description="Pyruvate phosphate dikinase AMP/ATP-binding" evidence="18">
    <location>
        <begin position="18"/>
        <end position="347"/>
    </location>
</feature>
<dbReference type="Gene3D" id="3.30.1490.20">
    <property type="entry name" value="ATP-grasp fold, A domain"/>
    <property type="match status" value="1"/>
</dbReference>
<evidence type="ECO:0000313" key="22">
    <source>
        <dbReference type="Proteomes" id="UP000176009"/>
    </source>
</evidence>
<evidence type="ECO:0000313" key="20">
    <source>
        <dbReference type="EMBL" id="OEY73473.1"/>
    </source>
</evidence>
<evidence type="ECO:0000256" key="15">
    <source>
        <dbReference type="PIRNR" id="PIRNR000854"/>
    </source>
</evidence>
<proteinExistence type="inferred from homology"/>
<evidence type="ECO:0000256" key="4">
    <source>
        <dbReference type="ARBA" id="ARBA00007837"/>
    </source>
</evidence>
<dbReference type="GO" id="GO:0006094">
    <property type="term" value="P:gluconeogenesis"/>
    <property type="evidence" value="ECO:0007669"/>
    <property type="project" value="UniProtKB-UniPathway"/>
</dbReference>
<organism evidence="21 23">
    <name type="scientific">Salegentibacter salarius</name>
    <dbReference type="NCBI Taxonomy" id="435906"/>
    <lineage>
        <taxon>Bacteria</taxon>
        <taxon>Pseudomonadati</taxon>
        <taxon>Bacteroidota</taxon>
        <taxon>Flavobacteriia</taxon>
        <taxon>Flavobacteriales</taxon>
        <taxon>Flavobacteriaceae</taxon>
        <taxon>Salegentibacter</taxon>
    </lineage>
</organism>
<dbReference type="InterPro" id="IPR015813">
    <property type="entry name" value="Pyrv/PenolPyrv_kinase-like_dom"/>
</dbReference>
<dbReference type="InterPro" id="IPR002192">
    <property type="entry name" value="PPDK_AMP/ATP-bd"/>
</dbReference>
<dbReference type="Gene3D" id="3.50.30.10">
    <property type="entry name" value="Phosphohistidine domain"/>
    <property type="match status" value="1"/>
</dbReference>
<dbReference type="InterPro" id="IPR013815">
    <property type="entry name" value="ATP_grasp_subdomain_1"/>
</dbReference>
<evidence type="ECO:0000256" key="13">
    <source>
        <dbReference type="ARBA" id="ARBA00033470"/>
    </source>
</evidence>
<keyword evidence="10 15" id="KW-0418">Kinase</keyword>
<dbReference type="EMBL" id="LKTR01000008">
    <property type="protein sequence ID" value="PKD20511.1"/>
    <property type="molecule type" value="Genomic_DNA"/>
</dbReference>
<feature type="coiled-coil region" evidence="16">
    <location>
        <begin position="57"/>
        <end position="123"/>
    </location>
</feature>
<keyword evidence="21" id="KW-0670">Pyruvate</keyword>
<dbReference type="InterPro" id="IPR040442">
    <property type="entry name" value="Pyrv_kinase-like_dom_sf"/>
</dbReference>
<dbReference type="Pfam" id="PF01326">
    <property type="entry name" value="PPDK_N"/>
    <property type="match status" value="1"/>
</dbReference>
<reference evidence="21 23" key="1">
    <citation type="submission" date="2015-10" db="EMBL/GenBank/DDBJ databases">
        <title>Draft genome sequence of Salegentibacter salinarum KCTC 12975.</title>
        <authorList>
            <person name="Lin W."/>
            <person name="Zheng Q."/>
        </authorList>
    </citation>
    <scope>NUCLEOTIDE SEQUENCE [LARGE SCALE GENOMIC DNA]</scope>
    <source>
        <strain evidence="21 23">KCTC 12974</strain>
    </source>
</reference>
<keyword evidence="22" id="KW-1185">Reference proteome</keyword>
<evidence type="ECO:0000313" key="21">
    <source>
        <dbReference type="EMBL" id="PKD20511.1"/>
    </source>
</evidence>
<dbReference type="Pfam" id="PF02896">
    <property type="entry name" value="PEP-utilizers_C"/>
    <property type="match status" value="1"/>
</dbReference>
<dbReference type="PANTHER" id="PTHR43030">
    <property type="entry name" value="PHOSPHOENOLPYRUVATE SYNTHASE"/>
    <property type="match status" value="1"/>
</dbReference>
<dbReference type="Gene3D" id="3.30.470.20">
    <property type="entry name" value="ATP-grasp fold, B domain"/>
    <property type="match status" value="1"/>
</dbReference>
<evidence type="ECO:0000256" key="6">
    <source>
        <dbReference type="ARBA" id="ARBA00021623"/>
    </source>
</evidence>
<dbReference type="PANTHER" id="PTHR43030:SF1">
    <property type="entry name" value="PHOSPHOENOLPYRUVATE SYNTHASE"/>
    <property type="match status" value="1"/>
</dbReference>
<name>A0A2N0U0J1_9FLAO</name>
<keyword evidence="8 15" id="KW-0479">Metal-binding</keyword>
<evidence type="ECO:0000259" key="18">
    <source>
        <dbReference type="Pfam" id="PF01326"/>
    </source>
</evidence>
<dbReference type="InterPro" id="IPR006319">
    <property type="entry name" value="PEP_synth"/>
</dbReference>
<evidence type="ECO:0000313" key="23">
    <source>
        <dbReference type="Proteomes" id="UP000232533"/>
    </source>
</evidence>
<evidence type="ECO:0000256" key="5">
    <source>
        <dbReference type="ARBA" id="ARBA00011996"/>
    </source>
</evidence>
<dbReference type="RefSeq" id="WP_070053348.1">
    <property type="nucleotide sequence ID" value="NZ_FVZF01000014.1"/>
</dbReference>
<protein>
    <recommendedName>
        <fullName evidence="6 15">Phosphoenolpyruvate synthase</fullName>
        <shortName evidence="15">PEP synthase</shortName>
        <ecNumber evidence="5 15">2.7.9.2</ecNumber>
    </recommendedName>
    <alternativeName>
        <fullName evidence="13 15">Pyruvate, water dikinase</fullName>
    </alternativeName>
</protein>
<dbReference type="AlphaFoldDB" id="A0A2N0U0J1"/>
<dbReference type="Proteomes" id="UP000176009">
    <property type="component" value="Unassembled WGS sequence"/>
</dbReference>
<dbReference type="SUPFAM" id="SSF51621">
    <property type="entry name" value="Phosphoenolpyruvate/pyruvate domain"/>
    <property type="match status" value="1"/>
</dbReference>
<comment type="similarity">
    <text evidence="4 15">Belongs to the PEP-utilizing enzyme family.</text>
</comment>
<evidence type="ECO:0000256" key="7">
    <source>
        <dbReference type="ARBA" id="ARBA00022679"/>
    </source>
</evidence>
<dbReference type="EMBL" id="MJBR01000006">
    <property type="protein sequence ID" value="OEY73473.1"/>
    <property type="molecule type" value="Genomic_DNA"/>
</dbReference>
<evidence type="ECO:0000256" key="10">
    <source>
        <dbReference type="ARBA" id="ARBA00022777"/>
    </source>
</evidence>
<comment type="caution">
    <text evidence="21">The sequence shown here is derived from an EMBL/GenBank/DDBJ whole genome shotgun (WGS) entry which is preliminary data.</text>
</comment>
<accession>A0A2N0U0J1</accession>
<dbReference type="NCBIfam" id="TIGR01418">
    <property type="entry name" value="PEP_synth"/>
    <property type="match status" value="1"/>
</dbReference>
<keyword evidence="9 15" id="KW-0547">Nucleotide-binding</keyword>
<evidence type="ECO:0000256" key="2">
    <source>
        <dbReference type="ARBA" id="ARBA00002988"/>
    </source>
</evidence>
<dbReference type="GO" id="GO:0046872">
    <property type="term" value="F:metal ion binding"/>
    <property type="evidence" value="ECO:0007669"/>
    <property type="project" value="UniProtKB-KW"/>
</dbReference>
<comment type="pathway">
    <text evidence="3 15">Carbohydrate biosynthesis; gluconeogenesis.</text>
</comment>
<dbReference type="PROSITE" id="PS00370">
    <property type="entry name" value="PEP_ENZYMES_PHOS_SITE"/>
    <property type="match status" value="1"/>
</dbReference>
<dbReference type="FunFam" id="3.30.470.20:FF:000017">
    <property type="entry name" value="Phosphoenolpyruvate synthase"/>
    <property type="match status" value="1"/>
</dbReference>
<evidence type="ECO:0000256" key="3">
    <source>
        <dbReference type="ARBA" id="ARBA00004742"/>
    </source>
</evidence>
<dbReference type="SUPFAM" id="SSF52009">
    <property type="entry name" value="Phosphohistidine domain"/>
    <property type="match status" value="1"/>
</dbReference>
<evidence type="ECO:0000256" key="1">
    <source>
        <dbReference type="ARBA" id="ARBA00001946"/>
    </source>
</evidence>
<keyword evidence="12 15" id="KW-0460">Magnesium</keyword>
<feature type="domain" description="PEP-utilising enzyme mobile" evidence="17">
    <location>
        <begin position="384"/>
        <end position="455"/>
    </location>
</feature>
<dbReference type="InterPro" id="IPR036637">
    <property type="entry name" value="Phosphohistidine_dom_sf"/>
</dbReference>
<evidence type="ECO:0000256" key="14">
    <source>
        <dbReference type="ARBA" id="ARBA00047700"/>
    </source>
</evidence>
<dbReference type="OrthoDB" id="9765468at2"/>
<dbReference type="FunFam" id="3.30.1490.20:FF:000010">
    <property type="entry name" value="Phosphoenolpyruvate synthase"/>
    <property type="match status" value="1"/>
</dbReference>
<dbReference type="InterPro" id="IPR023151">
    <property type="entry name" value="PEP_util_CS"/>
</dbReference>
<reference evidence="20 22" key="2">
    <citation type="submission" date="2016-09" db="EMBL/GenBank/DDBJ databases">
        <title>Genome Sequence of Salegentibacter salarius,Isolated from a Marine Solar Saltern of the Yellow Sea in South Korea.</title>
        <authorList>
            <person name="Zheng Q."/>
            <person name="Liu Y."/>
        </authorList>
    </citation>
    <scope>NUCLEOTIDE SEQUENCE [LARGE SCALE GENOMIC DNA]</scope>
    <source>
        <strain evidence="20 22">KCTC 12974</strain>
    </source>
</reference>
<comment type="cofactor">
    <cofactor evidence="1 15">
        <name>Mg(2+)</name>
        <dbReference type="ChEBI" id="CHEBI:18420"/>
    </cofactor>
</comment>
<dbReference type="UniPathway" id="UPA00138"/>
<dbReference type="Gene3D" id="3.20.20.60">
    <property type="entry name" value="Phosphoenolpyruvate-binding domains"/>
    <property type="match status" value="1"/>
</dbReference>
<evidence type="ECO:0000256" key="12">
    <source>
        <dbReference type="ARBA" id="ARBA00022842"/>
    </source>
</evidence>
<evidence type="ECO:0000259" key="17">
    <source>
        <dbReference type="Pfam" id="PF00391"/>
    </source>
</evidence>
<dbReference type="InterPro" id="IPR008279">
    <property type="entry name" value="PEP-util_enz_mobile_dom"/>
</dbReference>
<sequence length="793" mass="88359">MSKYISFFSDLSNEDTAKVGGKNASLGEMISQLGAKGIRIPAGYATTAQAYWDYLDHNKLREKLTNLLQKLDTKEFKNLRETGKKARELILNGKFPDELAEEIKEAYRQLEEKEEALTSVAVRSSATAEDLPEASFAGQHDSFMNISGSDATLETCKKCFASLFTDRAIRYREHNGFDHMEVALSAGVQKMVRSDKASAGVIFTILPDSGYDQVIFLTGAWGLGDNVVQGAVNADEFHVFKPALKKGMRSIISKKMGSKEKTMVYATKNKEEATTKNKKTPLKKQKEYILSDKEVVQLAVWSVEIEDHYKRAMDIEWAKDGESGELYIVQARPETVHSGKEKSKIKEFKLKSEGEILTSGTGIGEKITKGVSRILSSPDEADKLQEGDVLVTEITNPDWDNVMKKASAIITNSGGRTSHAAIVARELGAVAVVGTEDGTETIKDGQEITVACAEGNIGKVYKGFLEWDEEDIDFSKQEEPETEVMLILADPEMAYSYSNYPVKGVGLMRLEFVINNTIQIHPLALLHYDKLKDKDAKKKIEELTATYEEKHLFFIEKLAEGVATIAAAFYPRDVIVRMSDFKSNEYANLIGGQEFEPDEENPMLGFRGASRYYSEQYRNGFKMECEAMKIVRDEMGLTNVKLMIPFCRTVEEGEKVINLMGDYGLKQGWNDLEIYVMCEIPSNVLQAEEFAEIFDGFSIGSNDLTQLTLGLDRDSALVNELFDENNTSSKKMISMAIEKAKKKGRKIGLCGQAPSDFPHFAGFLVEQGINSISFNPDAVAKGIKNILKAENKR</sequence>
<evidence type="ECO:0000256" key="16">
    <source>
        <dbReference type="SAM" id="Coils"/>
    </source>
</evidence>
<keyword evidence="7 15" id="KW-0808">Transferase</keyword>